<dbReference type="UniPathway" id="UPA00060">
    <property type="reaction ID" value="UER00141"/>
</dbReference>
<proteinExistence type="inferred from homology"/>
<keyword evidence="4 9" id="KW-0460">Magnesium</keyword>
<comment type="function">
    <text evidence="9">Condenses 4-methyl-5-(beta-hydroxyethyl)thiazole monophosphate (THZ-P) and 2-methyl-4-amino-5-hydroxymethyl pyrimidine pyrophosphate (HMP-PP) to form thiamine monophosphate (TMP).</text>
</comment>
<evidence type="ECO:0000259" key="12">
    <source>
        <dbReference type="Pfam" id="PF02581"/>
    </source>
</evidence>
<feature type="binding site" evidence="9">
    <location>
        <begin position="136"/>
        <end position="138"/>
    </location>
    <ligand>
        <name>2-[(2R,5Z)-2-carboxy-4-methylthiazol-5(2H)-ylidene]ethyl phosphate</name>
        <dbReference type="ChEBI" id="CHEBI:62899"/>
    </ligand>
</feature>
<accession>A0A432M2J6</accession>
<keyword evidence="5 9" id="KW-0784">Thiamine biosynthesis</keyword>
<dbReference type="RefSeq" id="WP_126685944.1">
    <property type="nucleotide sequence ID" value="NZ_RYYV01000014.1"/>
</dbReference>
<reference evidence="13 14" key="1">
    <citation type="submission" date="2018-12" db="EMBL/GenBank/DDBJ databases">
        <title>Dyella dinghuensis sp. nov. DHOA06 and Dyella choica sp. nov. 4M-K27, isolated from forest soil.</title>
        <authorList>
            <person name="Qiu L.-H."/>
            <person name="Gao Z.-H."/>
        </authorList>
    </citation>
    <scope>NUCLEOTIDE SEQUENCE [LARGE SCALE GENOMIC DNA]</scope>
    <source>
        <strain evidence="13 14">4M-K27</strain>
    </source>
</reference>
<dbReference type="Gene3D" id="3.20.20.70">
    <property type="entry name" value="Aldolase class I"/>
    <property type="match status" value="1"/>
</dbReference>
<comment type="caution">
    <text evidence="13">The sequence shown here is derived from an EMBL/GenBank/DDBJ whole genome shotgun (WGS) entry which is preliminary data.</text>
</comment>
<comment type="pathway">
    <text evidence="1 9 11">Cofactor biosynthesis; thiamine diphosphate biosynthesis; thiamine phosphate from 4-amino-2-methyl-5-diphosphomethylpyrimidine and 4-methyl-5-(2-phosphoethyl)-thiazole: step 1/1.</text>
</comment>
<dbReference type="EMBL" id="RYYV01000014">
    <property type="protein sequence ID" value="RUL72697.1"/>
    <property type="molecule type" value="Genomic_DNA"/>
</dbReference>
<gene>
    <name evidence="9 13" type="primary">thiE</name>
    <name evidence="13" type="ORF">EKH80_16805</name>
</gene>
<feature type="binding site" evidence="9">
    <location>
        <position position="72"/>
    </location>
    <ligand>
        <name>Mg(2+)</name>
        <dbReference type="ChEBI" id="CHEBI:18420"/>
    </ligand>
</feature>
<evidence type="ECO:0000313" key="13">
    <source>
        <dbReference type="EMBL" id="RUL72697.1"/>
    </source>
</evidence>
<evidence type="ECO:0000313" key="14">
    <source>
        <dbReference type="Proteomes" id="UP000274358"/>
    </source>
</evidence>
<dbReference type="CDD" id="cd00564">
    <property type="entry name" value="TMP_TenI"/>
    <property type="match status" value="1"/>
</dbReference>
<evidence type="ECO:0000256" key="2">
    <source>
        <dbReference type="ARBA" id="ARBA00022679"/>
    </source>
</evidence>
<evidence type="ECO:0000256" key="6">
    <source>
        <dbReference type="ARBA" id="ARBA00047334"/>
    </source>
</evidence>
<dbReference type="GO" id="GO:0004789">
    <property type="term" value="F:thiamine-phosphate diphosphorylase activity"/>
    <property type="evidence" value="ECO:0007669"/>
    <property type="project" value="UniProtKB-UniRule"/>
</dbReference>
<comment type="catalytic activity">
    <reaction evidence="7 9 10">
        <text>2-(2-carboxy-4-methylthiazol-5-yl)ethyl phosphate + 4-amino-2-methyl-5-(diphosphooxymethyl)pyrimidine + 2 H(+) = thiamine phosphate + CO2 + diphosphate</text>
        <dbReference type="Rhea" id="RHEA:47848"/>
        <dbReference type="ChEBI" id="CHEBI:15378"/>
        <dbReference type="ChEBI" id="CHEBI:16526"/>
        <dbReference type="ChEBI" id="CHEBI:33019"/>
        <dbReference type="ChEBI" id="CHEBI:37575"/>
        <dbReference type="ChEBI" id="CHEBI:57841"/>
        <dbReference type="ChEBI" id="CHEBI:62890"/>
        <dbReference type="EC" id="2.5.1.3"/>
    </reaction>
</comment>
<feature type="binding site" evidence="9">
    <location>
        <position position="167"/>
    </location>
    <ligand>
        <name>2-[(2R,5Z)-2-carboxy-4-methylthiazol-5(2H)-ylidene]ethyl phosphate</name>
        <dbReference type="ChEBI" id="CHEBI:62899"/>
    </ligand>
</feature>
<dbReference type="SUPFAM" id="SSF51391">
    <property type="entry name" value="Thiamin phosphate synthase"/>
    <property type="match status" value="1"/>
</dbReference>
<protein>
    <recommendedName>
        <fullName evidence="9">Thiamine-phosphate synthase</fullName>
        <shortName evidence="9">TP synthase</shortName>
        <shortName evidence="9">TPS</shortName>
        <ecNumber evidence="9">2.5.1.3</ecNumber>
    </recommendedName>
    <alternativeName>
        <fullName evidence="9">Thiamine-phosphate pyrophosphorylase</fullName>
        <shortName evidence="9">TMP pyrophosphorylase</shortName>
        <shortName evidence="9">TMP-PPase</shortName>
    </alternativeName>
</protein>
<dbReference type="Pfam" id="PF02581">
    <property type="entry name" value="TMP-TENI"/>
    <property type="match status" value="1"/>
</dbReference>
<dbReference type="InterPro" id="IPR013785">
    <property type="entry name" value="Aldolase_TIM"/>
</dbReference>
<dbReference type="InterPro" id="IPR022998">
    <property type="entry name" value="ThiamineP_synth_TenI"/>
</dbReference>
<feature type="binding site" evidence="9">
    <location>
        <position position="71"/>
    </location>
    <ligand>
        <name>4-amino-2-methyl-5-(diphosphooxymethyl)pyrimidine</name>
        <dbReference type="ChEBI" id="CHEBI:57841"/>
    </ligand>
</feature>
<dbReference type="PANTHER" id="PTHR20857:SF15">
    <property type="entry name" value="THIAMINE-PHOSPHATE SYNTHASE"/>
    <property type="match status" value="1"/>
</dbReference>
<keyword evidence="2 9" id="KW-0808">Transferase</keyword>
<dbReference type="PANTHER" id="PTHR20857">
    <property type="entry name" value="THIAMINE-PHOSPHATE PYROPHOSPHORYLASE"/>
    <property type="match status" value="1"/>
</dbReference>
<feature type="binding site" evidence="9">
    <location>
        <position position="139"/>
    </location>
    <ligand>
        <name>4-amino-2-methyl-5-(diphosphooxymethyl)pyrimidine</name>
        <dbReference type="ChEBI" id="CHEBI:57841"/>
    </ligand>
</feature>
<organism evidence="13 14">
    <name type="scientific">Dyella choica</name>
    <dbReference type="NCBI Taxonomy" id="1927959"/>
    <lineage>
        <taxon>Bacteria</taxon>
        <taxon>Pseudomonadati</taxon>
        <taxon>Pseudomonadota</taxon>
        <taxon>Gammaproteobacteria</taxon>
        <taxon>Lysobacterales</taxon>
        <taxon>Rhodanobacteraceae</taxon>
        <taxon>Dyella</taxon>
    </lineage>
</organism>
<evidence type="ECO:0000256" key="9">
    <source>
        <dbReference type="HAMAP-Rule" id="MF_00097"/>
    </source>
</evidence>
<comment type="catalytic activity">
    <reaction evidence="6 9 10">
        <text>4-methyl-5-(2-phosphooxyethyl)-thiazole + 4-amino-2-methyl-5-(diphosphooxymethyl)pyrimidine + H(+) = thiamine phosphate + diphosphate</text>
        <dbReference type="Rhea" id="RHEA:22328"/>
        <dbReference type="ChEBI" id="CHEBI:15378"/>
        <dbReference type="ChEBI" id="CHEBI:33019"/>
        <dbReference type="ChEBI" id="CHEBI:37575"/>
        <dbReference type="ChEBI" id="CHEBI:57841"/>
        <dbReference type="ChEBI" id="CHEBI:58296"/>
        <dbReference type="EC" id="2.5.1.3"/>
    </reaction>
</comment>
<dbReference type="GO" id="GO:0005737">
    <property type="term" value="C:cytoplasm"/>
    <property type="evidence" value="ECO:0007669"/>
    <property type="project" value="TreeGrafter"/>
</dbReference>
<dbReference type="InterPro" id="IPR034291">
    <property type="entry name" value="TMP_synthase"/>
</dbReference>
<feature type="domain" description="Thiamine phosphate synthase/TenI" evidence="12">
    <location>
        <begin position="9"/>
        <end position="190"/>
    </location>
</feature>
<evidence type="ECO:0000256" key="8">
    <source>
        <dbReference type="ARBA" id="ARBA00047883"/>
    </source>
</evidence>
<evidence type="ECO:0000256" key="11">
    <source>
        <dbReference type="RuleBase" id="RU004253"/>
    </source>
</evidence>
<comment type="cofactor">
    <cofactor evidence="9">
        <name>Mg(2+)</name>
        <dbReference type="ChEBI" id="CHEBI:18420"/>
    </cofactor>
    <text evidence="9">Binds 1 Mg(2+) ion per subunit.</text>
</comment>
<evidence type="ECO:0000256" key="1">
    <source>
        <dbReference type="ARBA" id="ARBA00005165"/>
    </source>
</evidence>
<keyword evidence="14" id="KW-1185">Reference proteome</keyword>
<sequence>MKKPFDLSLYLVLDPDLCRQHSMVETAREAVAGGATMVQVRHKQASTAERIALARSVKEALLGSPALVVMNDDIEAAVAAEVDAVHIGQRDLSPALARERIGPDMLLGLSVNSEHAARAVDPRMVDYVGVGPVFATPTKPDHEQPIGFDGLARIVAACPVPSVAIGGLKRQHIEDVLASGAYGVAVVSAICGTPDPRQSALELWERIVAGRPG</sequence>
<dbReference type="GO" id="GO:0009229">
    <property type="term" value="P:thiamine diphosphate biosynthetic process"/>
    <property type="evidence" value="ECO:0007669"/>
    <property type="project" value="UniProtKB-UniRule"/>
</dbReference>
<dbReference type="OrthoDB" id="9789949at2"/>
<evidence type="ECO:0000256" key="7">
    <source>
        <dbReference type="ARBA" id="ARBA00047851"/>
    </source>
</evidence>
<comment type="similarity">
    <text evidence="9 10">Belongs to the thiamine-phosphate synthase family.</text>
</comment>
<feature type="binding site" evidence="9">
    <location>
        <begin position="187"/>
        <end position="188"/>
    </location>
    <ligand>
        <name>2-[(2R,5Z)-2-carboxy-4-methylthiazol-5(2H)-ylidene]ethyl phosphate</name>
        <dbReference type="ChEBI" id="CHEBI:62899"/>
    </ligand>
</feature>
<dbReference type="GO" id="GO:0009228">
    <property type="term" value="P:thiamine biosynthetic process"/>
    <property type="evidence" value="ECO:0007669"/>
    <property type="project" value="UniProtKB-KW"/>
</dbReference>
<evidence type="ECO:0000256" key="10">
    <source>
        <dbReference type="RuleBase" id="RU003826"/>
    </source>
</evidence>
<evidence type="ECO:0000256" key="4">
    <source>
        <dbReference type="ARBA" id="ARBA00022842"/>
    </source>
</evidence>
<dbReference type="EC" id="2.5.1.3" evidence="9"/>
<dbReference type="AlphaFoldDB" id="A0A432M2J6"/>
<evidence type="ECO:0000256" key="3">
    <source>
        <dbReference type="ARBA" id="ARBA00022723"/>
    </source>
</evidence>
<keyword evidence="3 9" id="KW-0479">Metal-binding</keyword>
<feature type="binding site" evidence="9">
    <location>
        <begin position="39"/>
        <end position="43"/>
    </location>
    <ligand>
        <name>4-amino-2-methyl-5-(diphosphooxymethyl)pyrimidine</name>
        <dbReference type="ChEBI" id="CHEBI:57841"/>
    </ligand>
</feature>
<dbReference type="InterPro" id="IPR036206">
    <property type="entry name" value="ThiamineP_synth_sf"/>
</dbReference>
<dbReference type="Proteomes" id="UP000274358">
    <property type="component" value="Unassembled WGS sequence"/>
</dbReference>
<evidence type="ECO:0000256" key="5">
    <source>
        <dbReference type="ARBA" id="ARBA00022977"/>
    </source>
</evidence>
<dbReference type="GO" id="GO:0000287">
    <property type="term" value="F:magnesium ion binding"/>
    <property type="evidence" value="ECO:0007669"/>
    <property type="project" value="UniProtKB-UniRule"/>
</dbReference>
<feature type="binding site" evidence="9">
    <location>
        <position position="91"/>
    </location>
    <ligand>
        <name>Mg(2+)</name>
        <dbReference type="ChEBI" id="CHEBI:18420"/>
    </ligand>
</feature>
<dbReference type="HAMAP" id="MF_00097">
    <property type="entry name" value="TMP_synthase"/>
    <property type="match status" value="1"/>
</dbReference>
<dbReference type="NCBIfam" id="TIGR00693">
    <property type="entry name" value="thiE"/>
    <property type="match status" value="1"/>
</dbReference>
<feature type="binding site" evidence="9">
    <location>
        <position position="110"/>
    </location>
    <ligand>
        <name>4-amino-2-methyl-5-(diphosphooxymethyl)pyrimidine</name>
        <dbReference type="ChEBI" id="CHEBI:57841"/>
    </ligand>
</feature>
<name>A0A432M2J6_9GAMM</name>
<comment type="catalytic activity">
    <reaction evidence="8 9 10">
        <text>2-[(2R,5Z)-2-carboxy-4-methylthiazol-5(2H)-ylidene]ethyl phosphate + 4-amino-2-methyl-5-(diphosphooxymethyl)pyrimidine + 2 H(+) = thiamine phosphate + CO2 + diphosphate</text>
        <dbReference type="Rhea" id="RHEA:47844"/>
        <dbReference type="ChEBI" id="CHEBI:15378"/>
        <dbReference type="ChEBI" id="CHEBI:16526"/>
        <dbReference type="ChEBI" id="CHEBI:33019"/>
        <dbReference type="ChEBI" id="CHEBI:37575"/>
        <dbReference type="ChEBI" id="CHEBI:57841"/>
        <dbReference type="ChEBI" id="CHEBI:62899"/>
        <dbReference type="EC" id="2.5.1.3"/>
    </reaction>
</comment>